<organism evidence="3 4">
    <name type="scientific">Kineobactrum salinum</name>
    <dbReference type="NCBI Taxonomy" id="2708301"/>
    <lineage>
        <taxon>Bacteria</taxon>
        <taxon>Pseudomonadati</taxon>
        <taxon>Pseudomonadota</taxon>
        <taxon>Gammaproteobacteria</taxon>
        <taxon>Cellvibrionales</taxon>
        <taxon>Halieaceae</taxon>
        <taxon>Kineobactrum</taxon>
    </lineage>
</organism>
<dbReference type="EMBL" id="CP048711">
    <property type="protein sequence ID" value="QIB67247.1"/>
    <property type="molecule type" value="Genomic_DNA"/>
</dbReference>
<sequence>MKKLETKAELRAALERETNRFLARGGEVEAVPQGTSGKDPLAAPLYLTRRLFLEPRIERTLVPEVVAAIEARRKALLKRSGTHTRSGHRRRPPRSKIVYDDFGEPLRRIWVED</sequence>
<reference evidence="3 4" key="1">
    <citation type="submission" date="2020-02" db="EMBL/GenBank/DDBJ databases">
        <title>Genome sequencing for Kineobactrum sp. M2.</title>
        <authorList>
            <person name="Park S.-J."/>
        </authorList>
    </citation>
    <scope>NUCLEOTIDE SEQUENCE [LARGE SCALE GENOMIC DNA]</scope>
    <source>
        <strain evidence="3 4">M2</strain>
    </source>
</reference>
<accession>A0A6C0U884</accession>
<dbReference type="InterPro" id="IPR049191">
    <property type="entry name" value="SutA_RBD"/>
</dbReference>
<evidence type="ECO:0000256" key="1">
    <source>
        <dbReference type="SAM" id="MobiDB-lite"/>
    </source>
</evidence>
<keyword evidence="4" id="KW-1185">Reference proteome</keyword>
<dbReference type="KEGG" id="kim:G3T16_19425"/>
<evidence type="ECO:0000313" key="4">
    <source>
        <dbReference type="Proteomes" id="UP000477680"/>
    </source>
</evidence>
<gene>
    <name evidence="3" type="ORF">G3T16_19425</name>
</gene>
<protein>
    <recommendedName>
        <fullName evidence="2">Transcriptional regulator SutA RNAP-binding domain-containing protein</fullName>
    </recommendedName>
</protein>
<feature type="region of interest" description="Disordered" evidence="1">
    <location>
        <begin position="78"/>
        <end position="97"/>
    </location>
</feature>
<dbReference type="AlphaFoldDB" id="A0A6C0U884"/>
<dbReference type="RefSeq" id="WP_163496674.1">
    <property type="nucleotide sequence ID" value="NZ_CP048711.1"/>
</dbReference>
<dbReference type="Pfam" id="PF20661">
    <property type="entry name" value="SutA-RBD"/>
    <property type="match status" value="1"/>
</dbReference>
<feature type="domain" description="Transcriptional regulator SutA RNAP-binding" evidence="2">
    <location>
        <begin position="5"/>
        <end position="38"/>
    </location>
</feature>
<evidence type="ECO:0000313" key="3">
    <source>
        <dbReference type="EMBL" id="QIB67247.1"/>
    </source>
</evidence>
<evidence type="ECO:0000259" key="2">
    <source>
        <dbReference type="Pfam" id="PF20661"/>
    </source>
</evidence>
<feature type="compositionally biased region" description="Basic residues" evidence="1">
    <location>
        <begin position="78"/>
        <end position="94"/>
    </location>
</feature>
<dbReference type="Proteomes" id="UP000477680">
    <property type="component" value="Chromosome"/>
</dbReference>
<proteinExistence type="predicted"/>
<name>A0A6C0U884_9GAMM</name>